<proteinExistence type="predicted"/>
<dbReference type="Proteomes" id="UP001189429">
    <property type="component" value="Unassembled WGS sequence"/>
</dbReference>
<name>A0ABN9SET3_9DINO</name>
<keyword evidence="2" id="KW-1185">Reference proteome</keyword>
<reference evidence="1" key="1">
    <citation type="submission" date="2023-10" db="EMBL/GenBank/DDBJ databases">
        <authorList>
            <person name="Chen Y."/>
            <person name="Shah S."/>
            <person name="Dougan E. K."/>
            <person name="Thang M."/>
            <person name="Chan C."/>
        </authorList>
    </citation>
    <scope>NUCLEOTIDE SEQUENCE [LARGE SCALE GENOMIC DNA]</scope>
</reference>
<gene>
    <name evidence="1" type="ORF">PCOR1329_LOCUS28650</name>
</gene>
<evidence type="ECO:0000313" key="1">
    <source>
        <dbReference type="EMBL" id="CAK0829836.1"/>
    </source>
</evidence>
<comment type="caution">
    <text evidence="1">The sequence shown here is derived from an EMBL/GenBank/DDBJ whole genome shotgun (WGS) entry which is preliminary data.</text>
</comment>
<accession>A0ABN9SET3</accession>
<dbReference type="EMBL" id="CAUYUJ010010613">
    <property type="protein sequence ID" value="CAK0829836.1"/>
    <property type="molecule type" value="Genomic_DNA"/>
</dbReference>
<protein>
    <submittedName>
        <fullName evidence="1">Uncharacterized protein</fullName>
    </submittedName>
</protein>
<evidence type="ECO:0000313" key="2">
    <source>
        <dbReference type="Proteomes" id="UP001189429"/>
    </source>
</evidence>
<organism evidence="1 2">
    <name type="scientific">Prorocentrum cordatum</name>
    <dbReference type="NCBI Taxonomy" id="2364126"/>
    <lineage>
        <taxon>Eukaryota</taxon>
        <taxon>Sar</taxon>
        <taxon>Alveolata</taxon>
        <taxon>Dinophyceae</taxon>
        <taxon>Prorocentrales</taxon>
        <taxon>Prorocentraceae</taxon>
        <taxon>Prorocentrum</taxon>
    </lineage>
</organism>
<sequence>MARECESNWFFFLLGRTKDLASQIHEGEERGMGLEDFKNKRAADAVMCAAGLFDSRETVARAVGRAGAEDVLVHGVYPVKVTVGGTERCIFVCAVSESYWPSVDREPRSGSLEAWAGYITAATDGEVELLIFTPASKIPRTPPPLLKPKAGDLKKALQGWLDWTGVMELRPEDCLACSRQAPFDPRRAKAEA</sequence>